<reference evidence="1" key="1">
    <citation type="journal article" date="2022" name="Int. J. Mol. Sci.">
        <title>Draft Genome of Tanacetum Coccineum: Genomic Comparison of Closely Related Tanacetum-Family Plants.</title>
        <authorList>
            <person name="Yamashiro T."/>
            <person name="Shiraishi A."/>
            <person name="Nakayama K."/>
            <person name="Satake H."/>
        </authorList>
    </citation>
    <scope>NUCLEOTIDE SEQUENCE</scope>
</reference>
<evidence type="ECO:0000313" key="2">
    <source>
        <dbReference type="Proteomes" id="UP001151760"/>
    </source>
</evidence>
<reference evidence="1" key="2">
    <citation type="submission" date="2022-01" db="EMBL/GenBank/DDBJ databases">
        <authorList>
            <person name="Yamashiro T."/>
            <person name="Shiraishi A."/>
            <person name="Satake H."/>
            <person name="Nakayama K."/>
        </authorList>
    </citation>
    <scope>NUCLEOTIDE SEQUENCE</scope>
</reference>
<evidence type="ECO:0008006" key="3">
    <source>
        <dbReference type="Google" id="ProtNLM"/>
    </source>
</evidence>
<protein>
    <recommendedName>
        <fullName evidence="3">Zinc finger, CCHC-type</fullName>
    </recommendedName>
</protein>
<dbReference type="PANTHER" id="PTHR47592:SF29">
    <property type="entry name" value="ZINC FINGER, CCHC-TYPE"/>
    <property type="match status" value="1"/>
</dbReference>
<evidence type="ECO:0000313" key="1">
    <source>
        <dbReference type="EMBL" id="GJS93161.1"/>
    </source>
</evidence>
<dbReference type="Proteomes" id="UP001151760">
    <property type="component" value="Unassembled WGS sequence"/>
</dbReference>
<name>A0ABQ4ZUL5_9ASTR</name>
<comment type="caution">
    <text evidence="1">The sequence shown here is derived from an EMBL/GenBank/DDBJ whole genome shotgun (WGS) entry which is preliminary data.</text>
</comment>
<dbReference type="PANTHER" id="PTHR47592">
    <property type="entry name" value="PBF68 PROTEIN"/>
    <property type="match status" value="1"/>
</dbReference>
<accession>A0ABQ4ZUL5</accession>
<gene>
    <name evidence="1" type="ORF">Tco_0800129</name>
</gene>
<proteinExistence type="predicted"/>
<sequence>MAVVMKHMVANFFKLDKFEGVDFKKWQKKMQFLLSTMSVVHVLTTPMPEDGENATVEQIQKRSKWENDDYVCRGIILNGMSLSLFDIYQNVESGKELWDSLEAKYMDEDASSKRFLVSDFTNYKMTDSRPIMEQYNELLGILCRFTQHKMNMDEAIQVSCIIDKLLLS</sequence>
<organism evidence="1 2">
    <name type="scientific">Tanacetum coccineum</name>
    <dbReference type="NCBI Taxonomy" id="301880"/>
    <lineage>
        <taxon>Eukaryota</taxon>
        <taxon>Viridiplantae</taxon>
        <taxon>Streptophyta</taxon>
        <taxon>Embryophyta</taxon>
        <taxon>Tracheophyta</taxon>
        <taxon>Spermatophyta</taxon>
        <taxon>Magnoliopsida</taxon>
        <taxon>eudicotyledons</taxon>
        <taxon>Gunneridae</taxon>
        <taxon>Pentapetalae</taxon>
        <taxon>asterids</taxon>
        <taxon>campanulids</taxon>
        <taxon>Asterales</taxon>
        <taxon>Asteraceae</taxon>
        <taxon>Asteroideae</taxon>
        <taxon>Anthemideae</taxon>
        <taxon>Anthemidinae</taxon>
        <taxon>Tanacetum</taxon>
    </lineage>
</organism>
<dbReference type="EMBL" id="BQNB010011636">
    <property type="protein sequence ID" value="GJS93161.1"/>
    <property type="molecule type" value="Genomic_DNA"/>
</dbReference>
<dbReference type="Pfam" id="PF14223">
    <property type="entry name" value="Retrotran_gag_2"/>
    <property type="match status" value="1"/>
</dbReference>
<keyword evidence="2" id="KW-1185">Reference proteome</keyword>